<reference evidence="1" key="1">
    <citation type="submission" date="2020-10" db="EMBL/GenBank/DDBJ databases">
        <title>De novo genome project of the cellulose decomposer Thermobifida halotolerans type strain.</title>
        <authorList>
            <person name="Nagy I."/>
            <person name="Horvath B."/>
            <person name="Kukolya J."/>
            <person name="Nagy I."/>
            <person name="Orsini M."/>
        </authorList>
    </citation>
    <scope>NUCLEOTIDE SEQUENCE</scope>
    <source>
        <strain evidence="1">DSM 44931</strain>
    </source>
</reference>
<sequence length="82" mass="8459">MSVEAHTRARQVFQRVGDAHGEAQAWTGIGLVLAASGEAGKAVKALAQAVALFEATGDAHRAAIVRELIARVRKGPDSGAPD</sequence>
<gene>
    <name evidence="1" type="ORF">NI17_009460</name>
</gene>
<dbReference type="AlphaFoldDB" id="A0A399G027"/>
<dbReference type="EMBL" id="CP063196">
    <property type="protein sequence ID" value="UOE21325.1"/>
    <property type="molecule type" value="Genomic_DNA"/>
</dbReference>
<keyword evidence="2" id="KW-1185">Reference proteome</keyword>
<accession>A0A399G027</accession>
<dbReference type="SUPFAM" id="SSF48452">
    <property type="entry name" value="TPR-like"/>
    <property type="match status" value="1"/>
</dbReference>
<dbReference type="Gene3D" id="1.25.40.10">
    <property type="entry name" value="Tetratricopeptide repeat domain"/>
    <property type="match status" value="1"/>
</dbReference>
<dbReference type="RefSeq" id="WP_068694022.1">
    <property type="nucleotide sequence ID" value="NZ_CP063196.1"/>
</dbReference>
<protein>
    <submittedName>
        <fullName evidence="1">Uncharacterized protein</fullName>
    </submittedName>
</protein>
<dbReference type="InterPro" id="IPR011990">
    <property type="entry name" value="TPR-like_helical_dom_sf"/>
</dbReference>
<evidence type="ECO:0000313" key="1">
    <source>
        <dbReference type="EMBL" id="UOE21325.1"/>
    </source>
</evidence>
<organism evidence="1 2">
    <name type="scientific">Thermobifida halotolerans</name>
    <dbReference type="NCBI Taxonomy" id="483545"/>
    <lineage>
        <taxon>Bacteria</taxon>
        <taxon>Bacillati</taxon>
        <taxon>Actinomycetota</taxon>
        <taxon>Actinomycetes</taxon>
        <taxon>Streptosporangiales</taxon>
        <taxon>Nocardiopsidaceae</taxon>
        <taxon>Thermobifida</taxon>
    </lineage>
</organism>
<proteinExistence type="predicted"/>
<evidence type="ECO:0000313" key="2">
    <source>
        <dbReference type="Proteomes" id="UP000265719"/>
    </source>
</evidence>
<dbReference type="OrthoDB" id="3349744at2"/>
<dbReference type="KEGG" id="thao:NI17_009460"/>
<dbReference type="Proteomes" id="UP000265719">
    <property type="component" value="Chromosome"/>
</dbReference>
<name>A0A399G027_9ACTN</name>